<dbReference type="Proteomes" id="UP001152614">
    <property type="component" value="Unassembled WGS sequence"/>
</dbReference>
<evidence type="ECO:0000313" key="2">
    <source>
        <dbReference type="EMBL" id="MCW2281059.1"/>
    </source>
</evidence>
<evidence type="ECO:0000313" key="6">
    <source>
        <dbReference type="EMBL" id="MDM7546338.1"/>
    </source>
</evidence>
<evidence type="ECO:0000313" key="17">
    <source>
        <dbReference type="Proteomes" id="UP000477402"/>
    </source>
</evidence>
<evidence type="ECO:0000313" key="3">
    <source>
        <dbReference type="EMBL" id="MDG4975786.1"/>
    </source>
</evidence>
<dbReference type="Proteomes" id="UP000285859">
    <property type="component" value="Unassembled WGS sequence"/>
</dbReference>
<reference evidence="2" key="11">
    <citation type="submission" date="2023-08" db="EMBL/GenBank/DDBJ databases">
        <title>Genomic analyses of the natural microbiome of Caenorhabditis elegans.</title>
        <authorList>
            <person name="Samuel B."/>
        </authorList>
    </citation>
    <scope>NUCLEOTIDE SEQUENCE</scope>
    <source>
        <strain evidence="2">BIGb0220</strain>
    </source>
</reference>
<reference evidence="11" key="1">
    <citation type="submission" date="2017-01" db="EMBL/GenBank/DDBJ databases">
        <authorList>
            <person name="Lo R."/>
        </authorList>
    </citation>
    <scope>NUCLEOTIDE SEQUENCE</scope>
    <source>
        <strain evidence="11">537</strain>
    </source>
</reference>
<dbReference type="PANTHER" id="PTHR40076:SF1">
    <property type="entry name" value="MEMBRANE PROTEIN"/>
    <property type="match status" value="1"/>
</dbReference>
<dbReference type="Proteomes" id="UP000215635">
    <property type="component" value="Unassembled WGS sequence"/>
</dbReference>
<reference evidence="9 17" key="6">
    <citation type="submission" date="2019-12" db="EMBL/GenBank/DDBJ databases">
        <title>Draft Genome Sequences of L. lactis strains MS22333, MS22334, MS22336, and MS22337, Isolated from Spontaneous Fermented Camel Milk in Ethiopia.</title>
        <authorList>
            <person name="Bragason E."/>
            <person name="Hansen E.B."/>
            <person name="Guya M.E."/>
            <person name="Berhe T."/>
        </authorList>
    </citation>
    <scope>NUCLEOTIDE SEQUENCE [LARGE SCALE GENOMIC DNA]</scope>
    <source>
        <strain evidence="9 17">MS22336</strain>
    </source>
</reference>
<feature type="transmembrane region" description="Helical" evidence="1">
    <location>
        <begin position="59"/>
        <end position="92"/>
    </location>
</feature>
<reference evidence="8 19" key="12">
    <citation type="submission" date="2023-10" db="EMBL/GenBank/DDBJ databases">
        <title>Production of high quality cheese from raw caw milk (raw cheese).</title>
        <authorList>
            <person name="Samouris G."/>
        </authorList>
    </citation>
    <scope>NUCLEOTIDE SEQUENCE [LARGE SCALE GENOMIC DNA]</scope>
    <source>
        <strain evidence="8 19">MRS-5</strain>
    </source>
</reference>
<sequence>MSRWELKNQAKGALKDNFGSKMLLFIIPIIAGILGGGNGVKQSMDYNTSNFDSIPGSVWMVISFATLLIAILMIVVALFVSVVTVGAIFNYIKIFRGERNNPQFKNVFGPFYDGSAGKIILLSIVKGVIFVALMFIPVIGWAFAIYLGLGWSQATYVLFDQLEEGRYSGVMGVLSESATMMKGLRGNYFIFKLSFFWWYVLYGISGGLAGFWTTPYLNMASIAYYENIGK</sequence>
<reference evidence="13 16" key="5">
    <citation type="submission" date="2019-07" db="EMBL/GenBank/DDBJ databases">
        <title>Draft genome of 7 Lactococcus lactis strains isolated from an artisanal cheese production.</title>
        <authorList>
            <person name="Biolcati F."/>
            <person name="Bottero M.T."/>
            <person name="Dalmasso A."/>
            <person name="Mcauliffe O."/>
        </authorList>
    </citation>
    <scope>NUCLEOTIDE SEQUENCE [LARGE SCALE GENOMIC DNA]</scope>
    <source>
        <strain evidence="13 16">MRS45.2</strain>
    </source>
</reference>
<dbReference type="EMBL" id="JAOWLV010000002">
    <property type="protein sequence ID" value="MDG4975786.1"/>
    <property type="molecule type" value="Genomic_DNA"/>
</dbReference>
<protein>
    <submittedName>
        <fullName evidence="3">DUF975 family protein</fullName>
    </submittedName>
    <submittedName>
        <fullName evidence="2">Membrane protein</fullName>
    </submittedName>
</protein>
<dbReference type="EMBL" id="JARQDL010000001">
    <property type="protein sequence ID" value="MDT2944778.1"/>
    <property type="molecule type" value="Genomic_DNA"/>
</dbReference>
<dbReference type="EMBL" id="VJWV01000003">
    <property type="protein sequence ID" value="TRW74179.1"/>
    <property type="molecule type" value="Genomic_DNA"/>
</dbReference>
<dbReference type="OMA" id="HDETELP"/>
<feature type="transmembrane region" description="Helical" evidence="1">
    <location>
        <begin position="128"/>
        <end position="149"/>
    </location>
</feature>
<dbReference type="Pfam" id="PF06161">
    <property type="entry name" value="DUF975"/>
    <property type="match status" value="1"/>
</dbReference>
<evidence type="ECO:0000313" key="5">
    <source>
        <dbReference type="EMBL" id="MDG5048338.1"/>
    </source>
</evidence>
<evidence type="ECO:0000313" key="8">
    <source>
        <dbReference type="EMBL" id="MDV2618929.1"/>
    </source>
</evidence>
<reference evidence="11" key="3">
    <citation type="journal article" date="2018" name="Food Control">
        <title>Characterization of Lactococcus lactis isolates from herbs, fruits and vegetables for use as biopreservatives against Listeria monocytogenes in cheese.</title>
        <authorList>
            <person name="Ho V."/>
            <person name="Lo R."/>
            <person name="Bansal N."/>
            <person name="Turner M.S."/>
        </authorList>
    </citation>
    <scope>NUCLEOTIDE SEQUENCE</scope>
    <source>
        <strain evidence="11">537</strain>
    </source>
</reference>
<reference evidence="3" key="8">
    <citation type="journal article" date="2023" name="Food Microbiol.">
        <title>Evaluation of the fermentation potential of lactic acid bacteria isolated from herbs, fruits and vegetables as starter cultures in nut-based milk alternatives.</title>
        <authorList>
            <person name="Huang W."/>
            <person name="Dong A."/>
            <person name="Pham H.T."/>
            <person name="Zhou C."/>
            <person name="Huo Z."/>
            <person name="Watjen A.P."/>
            <person name="Prakash S."/>
            <person name="Bang-Berthelsen C.H."/>
            <person name="Turner M.S."/>
        </authorList>
    </citation>
    <scope>NUCLEOTIDE SEQUENCE</scope>
    <source>
        <strain evidence="4">3</strain>
        <strain evidence="3">54</strain>
        <strain evidence="5">593</strain>
    </source>
</reference>
<evidence type="ECO:0000313" key="16">
    <source>
        <dbReference type="Proteomes" id="UP000317167"/>
    </source>
</evidence>
<dbReference type="Proteomes" id="UP001186159">
    <property type="component" value="Unassembled WGS sequence"/>
</dbReference>
<evidence type="ECO:0000313" key="14">
    <source>
        <dbReference type="Proteomes" id="UP000215635"/>
    </source>
</evidence>
<dbReference type="Proteomes" id="UP001152598">
    <property type="component" value="Unassembled WGS sequence"/>
</dbReference>
<keyword evidence="1" id="KW-0812">Transmembrane</keyword>
<reference evidence="10 14" key="2">
    <citation type="submission" date="2017-04" db="EMBL/GenBank/DDBJ databases">
        <title>Kefir bacterial isolates.</title>
        <authorList>
            <person name="Kim Y."/>
            <person name="Blasche S."/>
            <person name="Patil K.R."/>
        </authorList>
    </citation>
    <scope>NUCLEOTIDE SEQUENCE [LARGE SCALE GENOMIC DNA]</scope>
    <source>
        <strain evidence="10 14">OG2</strain>
    </source>
</reference>
<dbReference type="GeneID" id="89632293"/>
<evidence type="ECO:0000313" key="10">
    <source>
        <dbReference type="EMBL" id="PAK89304.1"/>
    </source>
</evidence>
<proteinExistence type="predicted"/>
<evidence type="ECO:0000313" key="19">
    <source>
        <dbReference type="Proteomes" id="UP001186159"/>
    </source>
</evidence>
<accession>A0A089XFG3</accession>
<keyword evidence="1" id="KW-0472">Membrane</keyword>
<reference evidence="12 15" key="4">
    <citation type="submission" date="2019-01" db="EMBL/GenBank/DDBJ databases">
        <title>Whole genome sequence of Lactococcus lactis isolated from cow milk.</title>
        <authorList>
            <person name="Sundararaman A."/>
            <person name="Tamang J.-P."/>
            <person name="Halami P."/>
        </authorList>
    </citation>
    <scope>NUCLEOTIDE SEQUENCE [LARGE SCALE GENOMIC DNA]</scope>
    <source>
        <strain evidence="12 15">C2D</strain>
    </source>
</reference>
<reference evidence="7" key="9">
    <citation type="submission" date="2023-03" db="EMBL/GenBank/DDBJ databases">
        <authorList>
            <person name="Shen W."/>
            <person name="Cai J."/>
        </authorList>
    </citation>
    <scope>NUCLEOTIDE SEQUENCE</scope>
    <source>
        <strain evidence="7">Y37</strain>
    </source>
</reference>
<dbReference type="EMBL" id="MTJS01000001">
    <property type="protein sequence ID" value="PFG90142.1"/>
    <property type="molecule type" value="Genomic_DNA"/>
</dbReference>
<reference evidence="6" key="10">
    <citation type="submission" date="2023-06" db="EMBL/GenBank/DDBJ databases">
        <title>Draft Genome Sequences of lactic acid bacteria strains isolated from fermented milk products.</title>
        <authorList>
            <person name="Elcheninov A.G."/>
            <person name="Klyukina A."/>
            <person name="Zayulina K.S."/>
            <person name="Gavirova L.A."/>
            <person name="Shcherbakova P.A."/>
            <person name="Shestakov A.I."/>
            <person name="Kublanov I.V."/>
            <person name="Kochetkova T.V."/>
        </authorList>
    </citation>
    <scope>NUCLEOTIDE SEQUENCE</scope>
    <source>
        <strain evidence="6">TOM.142</strain>
    </source>
</reference>
<dbReference type="EMBL" id="JAOWLY010000001">
    <property type="protein sequence ID" value="MDG4982850.1"/>
    <property type="molecule type" value="Genomic_DNA"/>
</dbReference>
<dbReference type="KEGG" id="llj:LG36_0133"/>
<evidence type="ECO:0000256" key="1">
    <source>
        <dbReference type="SAM" id="Phobius"/>
    </source>
</evidence>
<dbReference type="Proteomes" id="UP001250218">
    <property type="component" value="Unassembled WGS sequence"/>
</dbReference>
<evidence type="ECO:0000313" key="11">
    <source>
        <dbReference type="EMBL" id="PFG90142.1"/>
    </source>
</evidence>
<dbReference type="EMBL" id="JAWHVN010000027">
    <property type="protein sequence ID" value="MDV2618929.1"/>
    <property type="molecule type" value="Genomic_DNA"/>
</dbReference>
<evidence type="ECO:0000313" key="12">
    <source>
        <dbReference type="EMBL" id="RWR49689.1"/>
    </source>
</evidence>
<keyword evidence="1" id="KW-1133">Transmembrane helix</keyword>
<dbReference type="Proteomes" id="UP000225275">
    <property type="component" value="Unassembled WGS sequence"/>
</dbReference>
<evidence type="ECO:0000313" key="4">
    <source>
        <dbReference type="EMBL" id="MDG4982850.1"/>
    </source>
</evidence>
<dbReference type="RefSeq" id="WP_003129712.1">
    <property type="nucleotide sequence ID" value="NZ_AP025700.1"/>
</dbReference>
<dbReference type="Proteomes" id="UP000317167">
    <property type="component" value="Unassembled WGS sequence"/>
</dbReference>
<dbReference type="Proteomes" id="UP000477402">
    <property type="component" value="Unassembled WGS sequence"/>
</dbReference>
<feature type="transmembrane region" description="Helical" evidence="1">
    <location>
        <begin position="189"/>
        <end position="212"/>
    </location>
</feature>
<dbReference type="Proteomes" id="UP001207687">
    <property type="component" value="Unassembled WGS sequence"/>
</dbReference>
<dbReference type="EMBL" id="JAUCAE010000005">
    <property type="protein sequence ID" value="MDM7546338.1"/>
    <property type="molecule type" value="Genomic_DNA"/>
</dbReference>
<evidence type="ECO:0000313" key="7">
    <source>
        <dbReference type="EMBL" id="MDT2944778.1"/>
    </source>
</evidence>
<dbReference type="EMBL" id="JAOWLO010000002">
    <property type="protein sequence ID" value="MDG5048338.1"/>
    <property type="molecule type" value="Genomic_DNA"/>
</dbReference>
<feature type="transmembrane region" description="Helical" evidence="1">
    <location>
        <begin position="21"/>
        <end position="39"/>
    </location>
</feature>
<dbReference type="EMBL" id="NCWV01000005">
    <property type="protein sequence ID" value="PAK89304.1"/>
    <property type="molecule type" value="Genomic_DNA"/>
</dbReference>
<evidence type="ECO:0000313" key="15">
    <source>
        <dbReference type="Proteomes" id="UP000285859"/>
    </source>
</evidence>
<dbReference type="EMBL" id="JAOQNN010000001">
    <property type="protein sequence ID" value="MCW2281059.1"/>
    <property type="molecule type" value="Genomic_DNA"/>
</dbReference>
<dbReference type="Proteomes" id="UP001240905">
    <property type="component" value="Unassembled WGS sequence"/>
</dbReference>
<dbReference type="PANTHER" id="PTHR40076">
    <property type="entry name" value="MEMBRANE PROTEIN-RELATED"/>
    <property type="match status" value="1"/>
</dbReference>
<reference evidence="3" key="7">
    <citation type="submission" date="2022-10" db="EMBL/GenBank/DDBJ databases">
        <authorList>
            <person name="Turner M.S."/>
            <person name="Huang W."/>
        </authorList>
    </citation>
    <scope>NUCLEOTIDE SEQUENCE</scope>
    <source>
        <strain evidence="4">3</strain>
        <strain evidence="3">54</strain>
        <strain evidence="5">593</strain>
    </source>
</reference>
<comment type="caution">
    <text evidence="3">The sequence shown here is derived from an EMBL/GenBank/DDBJ whole genome shotgun (WGS) entry which is preliminary data.</text>
</comment>
<dbReference type="EMBL" id="SAXH01000001">
    <property type="protein sequence ID" value="RWR49689.1"/>
    <property type="molecule type" value="Genomic_DNA"/>
</dbReference>
<evidence type="ECO:0000313" key="18">
    <source>
        <dbReference type="Proteomes" id="UP001152598"/>
    </source>
</evidence>
<gene>
    <name evidence="10" type="ORF">B8W88_05150</name>
    <name evidence="11" type="ORF">BW154_00755</name>
    <name evidence="12" type="ORF">EO246_00825</name>
    <name evidence="13" type="ORF">FNJ53_05000</name>
    <name evidence="9" type="ORF">GTP08_00045</name>
    <name evidence="2" type="ORF">M2256_001517</name>
    <name evidence="5" type="ORF">OGZ38_04120</name>
    <name evidence="3" type="ORF">OGZ50_03445</name>
    <name evidence="4" type="ORF">OGZ51_01625</name>
    <name evidence="7" type="ORF">P7I04_01850</name>
    <name evidence="6" type="ORF">QUD52_04705</name>
    <name evidence="8" type="ORF">RZO27_07265</name>
</gene>
<dbReference type="InterPro" id="IPR010380">
    <property type="entry name" value="DUF975"/>
</dbReference>
<dbReference type="Proteomes" id="UP001152820">
    <property type="component" value="Unassembled WGS sequence"/>
</dbReference>
<name>A0A089XFG3_9LACT</name>
<dbReference type="AlphaFoldDB" id="A0A089XFG3"/>
<dbReference type="EMBL" id="WWDJ01000001">
    <property type="protein sequence ID" value="NEX54140.1"/>
    <property type="molecule type" value="Genomic_DNA"/>
</dbReference>
<organism evidence="3 18">
    <name type="scientific">Lactococcus lactis</name>
    <dbReference type="NCBI Taxonomy" id="1358"/>
    <lineage>
        <taxon>Bacteria</taxon>
        <taxon>Bacillati</taxon>
        <taxon>Bacillota</taxon>
        <taxon>Bacilli</taxon>
        <taxon>Lactobacillales</taxon>
        <taxon>Streptococcaceae</taxon>
        <taxon>Lactococcus</taxon>
    </lineage>
</organism>
<evidence type="ECO:0000313" key="13">
    <source>
        <dbReference type="EMBL" id="TRW74179.1"/>
    </source>
</evidence>
<evidence type="ECO:0000313" key="9">
    <source>
        <dbReference type="EMBL" id="NEX54140.1"/>
    </source>
</evidence>